<sequence length="135" mass="15932">MNYEPKPYVNKKDSFRMTLNLSKERVYYSCYIQDWRVLSFLINMKKGDYVSIIGPFKVFPKQNPNGFAKFTIKVSPTKTEVERRRIIIVERELNNTADMRLLLLKYAYTSLKNEEKVSCDLTADEIVKEMKAMVI</sequence>
<dbReference type="EMBL" id="KE124041">
    <property type="protein sequence ID" value="EPB84347.1"/>
    <property type="molecule type" value="Genomic_DNA"/>
</dbReference>
<protein>
    <submittedName>
        <fullName evidence="1">Uncharacterized protein</fullName>
    </submittedName>
</protein>
<organism evidence="1 2">
    <name type="scientific">Mucor circinelloides f. circinelloides (strain 1006PhL)</name>
    <name type="common">Mucormycosis agent</name>
    <name type="synonym">Calyptromyces circinelloides</name>
    <dbReference type="NCBI Taxonomy" id="1220926"/>
    <lineage>
        <taxon>Eukaryota</taxon>
        <taxon>Fungi</taxon>
        <taxon>Fungi incertae sedis</taxon>
        <taxon>Mucoromycota</taxon>
        <taxon>Mucoromycotina</taxon>
        <taxon>Mucoromycetes</taxon>
        <taxon>Mucorales</taxon>
        <taxon>Mucorineae</taxon>
        <taxon>Mucoraceae</taxon>
        <taxon>Mucor</taxon>
    </lineage>
</organism>
<dbReference type="Proteomes" id="UP000014254">
    <property type="component" value="Unassembled WGS sequence"/>
</dbReference>
<evidence type="ECO:0000313" key="1">
    <source>
        <dbReference type="EMBL" id="EPB84347.1"/>
    </source>
</evidence>
<gene>
    <name evidence="1" type="ORF">HMPREF1544_08866</name>
</gene>
<dbReference type="OrthoDB" id="2269371at2759"/>
<name>S2J7Q3_MUCC1</name>
<dbReference type="AlphaFoldDB" id="S2J7Q3"/>
<evidence type="ECO:0000313" key="2">
    <source>
        <dbReference type="Proteomes" id="UP000014254"/>
    </source>
</evidence>
<dbReference type="VEuPathDB" id="FungiDB:HMPREF1544_08866"/>
<dbReference type="InParanoid" id="S2J7Q3"/>
<accession>S2J7Q3</accession>
<reference evidence="2" key="1">
    <citation type="submission" date="2013-05" db="EMBL/GenBank/DDBJ databases">
        <title>The Genome sequence of Mucor circinelloides f. circinelloides 1006PhL.</title>
        <authorList>
            <consortium name="The Broad Institute Genomics Platform"/>
            <person name="Cuomo C."/>
            <person name="Earl A."/>
            <person name="Findley K."/>
            <person name="Lee S.C."/>
            <person name="Walker B."/>
            <person name="Young S."/>
            <person name="Zeng Q."/>
            <person name="Gargeya S."/>
            <person name="Fitzgerald M."/>
            <person name="Haas B."/>
            <person name="Abouelleil A."/>
            <person name="Allen A.W."/>
            <person name="Alvarado L."/>
            <person name="Arachchi H.M."/>
            <person name="Berlin A.M."/>
            <person name="Chapman S.B."/>
            <person name="Gainer-Dewar J."/>
            <person name="Goldberg J."/>
            <person name="Griggs A."/>
            <person name="Gujja S."/>
            <person name="Hansen M."/>
            <person name="Howarth C."/>
            <person name="Imamovic A."/>
            <person name="Ireland A."/>
            <person name="Larimer J."/>
            <person name="McCowan C."/>
            <person name="Murphy C."/>
            <person name="Pearson M."/>
            <person name="Poon T.W."/>
            <person name="Priest M."/>
            <person name="Roberts A."/>
            <person name="Saif S."/>
            <person name="Shea T."/>
            <person name="Sisk P."/>
            <person name="Sykes S."/>
            <person name="Wortman J."/>
            <person name="Nusbaum C."/>
            <person name="Birren B."/>
        </authorList>
    </citation>
    <scope>NUCLEOTIDE SEQUENCE [LARGE SCALE GENOMIC DNA]</scope>
    <source>
        <strain evidence="2">1006PhL</strain>
    </source>
</reference>
<proteinExistence type="predicted"/>
<feature type="non-terminal residue" evidence="1">
    <location>
        <position position="135"/>
    </location>
</feature>
<keyword evidence="2" id="KW-1185">Reference proteome</keyword>